<evidence type="ECO:0000313" key="2">
    <source>
        <dbReference type="Proteomes" id="UP000646053"/>
    </source>
</evidence>
<proteinExistence type="predicted"/>
<accession>A0A8J7Z4J0</accession>
<name>A0A8J7Z4J0_9CYAN</name>
<sequence>MTFADLMRRALIYANLRVAYGSVRSQVPTAKIRRNFWSSAWQAKILM</sequence>
<dbReference type="AlphaFoldDB" id="A0A8J7Z4J0"/>
<dbReference type="Proteomes" id="UP000646053">
    <property type="component" value="Unassembled WGS sequence"/>
</dbReference>
<dbReference type="EMBL" id="WVIE01000012">
    <property type="protein sequence ID" value="NDJ18031.1"/>
    <property type="molecule type" value="Genomic_DNA"/>
</dbReference>
<protein>
    <submittedName>
        <fullName evidence="1">Uncharacterized protein</fullName>
    </submittedName>
</protein>
<gene>
    <name evidence="1" type="ORF">GS601_12155</name>
</gene>
<reference evidence="1" key="1">
    <citation type="submission" date="2019-12" db="EMBL/GenBank/DDBJ databases">
        <title>High-Quality draft genome sequences of three cyanobacteria isolated from the limestone walls of the Old Cathedral of Coimbra.</title>
        <authorList>
            <person name="Tiago I."/>
            <person name="Soares F."/>
            <person name="Portugal A."/>
        </authorList>
    </citation>
    <scope>NUCLEOTIDE SEQUENCE</scope>
    <source>
        <strain evidence="1">A</strain>
    </source>
</reference>
<evidence type="ECO:0000313" key="1">
    <source>
        <dbReference type="EMBL" id="NDJ18031.1"/>
    </source>
</evidence>
<dbReference type="RefSeq" id="WP_162423548.1">
    <property type="nucleotide sequence ID" value="NZ_WVIE01000012.1"/>
</dbReference>
<keyword evidence="2" id="KW-1185">Reference proteome</keyword>
<organism evidence="1 2">
    <name type="scientific">Myxacorys almedinensis A</name>
    <dbReference type="NCBI Taxonomy" id="2690445"/>
    <lineage>
        <taxon>Bacteria</taxon>
        <taxon>Bacillati</taxon>
        <taxon>Cyanobacteriota</taxon>
        <taxon>Cyanophyceae</taxon>
        <taxon>Leptolyngbyales</taxon>
        <taxon>Leptolyngbyaceae</taxon>
        <taxon>Myxacorys</taxon>
        <taxon>Myxacorys almedinensis</taxon>
    </lineage>
</organism>
<comment type="caution">
    <text evidence="1">The sequence shown here is derived from an EMBL/GenBank/DDBJ whole genome shotgun (WGS) entry which is preliminary data.</text>
</comment>